<dbReference type="Proteomes" id="UP000318571">
    <property type="component" value="Chromosome 5"/>
</dbReference>
<feature type="region of interest" description="Disordered" evidence="8">
    <location>
        <begin position="119"/>
        <end position="210"/>
    </location>
</feature>
<evidence type="ECO:0000256" key="2">
    <source>
        <dbReference type="ARBA" id="ARBA00008744"/>
    </source>
</evidence>
<evidence type="ECO:0000256" key="3">
    <source>
        <dbReference type="ARBA" id="ARBA00022676"/>
    </source>
</evidence>
<evidence type="ECO:0000256" key="6">
    <source>
        <dbReference type="ARBA" id="ARBA00022989"/>
    </source>
</evidence>
<keyword evidence="4" id="KW-0808">Transferase</keyword>
<accession>A0A553PFE0</accession>
<evidence type="ECO:0000256" key="1">
    <source>
        <dbReference type="ARBA" id="ARBA00004141"/>
    </source>
</evidence>
<dbReference type="GO" id="GO:0000030">
    <property type="term" value="F:mannosyltransferase activity"/>
    <property type="evidence" value="ECO:0007669"/>
    <property type="project" value="TreeGrafter"/>
</dbReference>
<evidence type="ECO:0000256" key="9">
    <source>
        <dbReference type="SAM" id="Phobius"/>
    </source>
</evidence>
<dbReference type="EMBL" id="VCGU01000004">
    <property type="protein sequence ID" value="TRY76402.1"/>
    <property type="molecule type" value="Genomic_DNA"/>
</dbReference>
<evidence type="ECO:0008006" key="12">
    <source>
        <dbReference type="Google" id="ProtNLM"/>
    </source>
</evidence>
<protein>
    <recommendedName>
        <fullName evidence="12">C-mannosyltransferase DPY19L3</fullName>
    </recommendedName>
</protein>
<comment type="caution">
    <text evidence="10">The sequence shown here is derived from an EMBL/GenBank/DDBJ whole genome shotgun (WGS) entry which is preliminary data.</text>
</comment>
<evidence type="ECO:0000256" key="5">
    <source>
        <dbReference type="ARBA" id="ARBA00022692"/>
    </source>
</evidence>
<feature type="transmembrane region" description="Helical" evidence="9">
    <location>
        <begin position="595"/>
        <end position="617"/>
    </location>
</feature>
<keyword evidence="3" id="KW-0328">Glycosyltransferase</keyword>
<keyword evidence="11" id="KW-1185">Reference proteome</keyword>
<dbReference type="GO" id="GO:0005637">
    <property type="term" value="C:nuclear inner membrane"/>
    <property type="evidence" value="ECO:0007669"/>
    <property type="project" value="TreeGrafter"/>
</dbReference>
<feature type="transmembrane region" description="Helical" evidence="9">
    <location>
        <begin position="522"/>
        <end position="539"/>
    </location>
</feature>
<feature type="compositionally biased region" description="Polar residues" evidence="8">
    <location>
        <begin position="189"/>
        <end position="208"/>
    </location>
</feature>
<dbReference type="Pfam" id="PF10034">
    <property type="entry name" value="Dpy19"/>
    <property type="match status" value="1"/>
</dbReference>
<comment type="similarity">
    <text evidence="2">Belongs to the dpy-19 family.</text>
</comment>
<comment type="subcellular location">
    <subcellularLocation>
        <location evidence="1">Membrane</location>
        <topology evidence="1">Multi-pass membrane protein</topology>
    </subcellularLocation>
</comment>
<gene>
    <name evidence="10" type="ORF">TCAL_05338</name>
</gene>
<feature type="non-terminal residue" evidence="10">
    <location>
        <position position="1"/>
    </location>
</feature>
<feature type="transmembrane region" description="Helical" evidence="9">
    <location>
        <begin position="332"/>
        <end position="353"/>
    </location>
</feature>
<dbReference type="PANTHER" id="PTHR31488">
    <property type="entry name" value="DPY-19-LIKE 1, LIKE (H. SAPIENS)"/>
    <property type="match status" value="1"/>
</dbReference>
<evidence type="ECO:0000256" key="8">
    <source>
        <dbReference type="SAM" id="MobiDB-lite"/>
    </source>
</evidence>
<evidence type="ECO:0000256" key="4">
    <source>
        <dbReference type="ARBA" id="ARBA00022679"/>
    </source>
</evidence>
<dbReference type="STRING" id="6832.A0A553PFE0"/>
<evidence type="ECO:0000313" key="10">
    <source>
        <dbReference type="EMBL" id="TRY76402.1"/>
    </source>
</evidence>
<keyword evidence="7 9" id="KW-0472">Membrane</keyword>
<organism evidence="10 11">
    <name type="scientific">Tigriopus californicus</name>
    <name type="common">Marine copepod</name>
    <dbReference type="NCBI Taxonomy" id="6832"/>
    <lineage>
        <taxon>Eukaryota</taxon>
        <taxon>Metazoa</taxon>
        <taxon>Ecdysozoa</taxon>
        <taxon>Arthropoda</taxon>
        <taxon>Crustacea</taxon>
        <taxon>Multicrustacea</taxon>
        <taxon>Hexanauplia</taxon>
        <taxon>Copepoda</taxon>
        <taxon>Harpacticoida</taxon>
        <taxon>Harpacticidae</taxon>
        <taxon>Tigriopus</taxon>
    </lineage>
</organism>
<name>A0A553PFE0_TIGCA</name>
<keyword evidence="6 9" id="KW-1133">Transmembrane helix</keyword>
<dbReference type="InterPro" id="IPR018732">
    <property type="entry name" value="Dpy-19/Dpy-19-like"/>
</dbReference>
<feature type="transmembrane region" description="Helical" evidence="9">
    <location>
        <begin position="359"/>
        <end position="378"/>
    </location>
</feature>
<feature type="transmembrane region" description="Helical" evidence="9">
    <location>
        <begin position="421"/>
        <end position="454"/>
    </location>
</feature>
<sequence length="909" mass="104488">HITISCFKSVIIGNQCDEDPYILKRRANLDLVELPNGVRTRRKGLNLQKSQAFKYQPPSSANYGHVLGGGTRYGSFPRLFSDSRSSLNLESNFDPVLESQEDDFYNSFEKEESCRTSEDLYSSIGGLSAGPQKSRNTDGSLCDRSNEEASPLTDNPVILSSKNTQTENEEIIAREICQGHRVNGKPNGKKSSSTTLMGKQDSVTNDRNSTSRRSKPIIFLQVANRLLGVVVMIVLAYHWAGYLAQLHDNQFWFVNIKEVKREISFRTEQGLYYSYYKQLVHAHSLDQGMSELRSDTITEHGRTINIFHRFNIHQELFLAALYRVINFGLRPIFFYIYSVFSLQGMFLCAMYLITWNLSGTWLSGVLMTAFLICHRMNVTRVEFTIPLREHFSLPFIFSQFFAIGLYFDAKGRKYEKLHLMAIYLLTFLLTVTWQFAQFVLLLQGLVLFAFALLGILENNKVSKILATILGAIVTVWYLQFYQPMVLNSLVVSLIPVAIVILQSYNEGRVRRPGIWNNLQWSIVKIGLGIISTIVINTLLKVLSGQDADNHIFRFVQSKFGFVDQTDFETRLYLCLPIFQPLPWQYYLAMNESGSMSLYCAFVILEVILIALSVFWHWHHKAKPEDKASKHEPTGIYHWFRSNPDVDFIRDRKMSQGWCFHIGQSLILAILAMTTLRMKCFWGPYICIFASVMVCHPGLWSFVVSKLGGGRGNWKLTNLLRHIILASCIFALYSSYKGRIHEELEDLKEFHDPDTVELMEWIPKQTPPNAAFTGSMQLLAGVKLCTGRPLTNHPHFEDKELRHRTKELYQIYARKSPEEVHDILVKYNTSYIILEDSICLSRSDKRCNLPTTMDLTNGHIPDDGIRDPAHLVHAPHRRFCDEIRKGQAPFTRFFKKVFGNRTFRVYQVLP</sequence>
<feature type="transmembrane region" description="Helical" evidence="9">
    <location>
        <begin position="715"/>
        <end position="735"/>
    </location>
</feature>
<dbReference type="PANTHER" id="PTHR31488:SF3">
    <property type="entry name" value="C-MANNOSYLTRANSFERASE DPY19L3"/>
    <property type="match status" value="1"/>
</dbReference>
<dbReference type="AlphaFoldDB" id="A0A553PFE0"/>
<feature type="transmembrane region" description="Helical" evidence="9">
    <location>
        <begin position="484"/>
        <end position="501"/>
    </location>
</feature>
<feature type="transmembrane region" description="Helical" evidence="9">
    <location>
        <begin position="390"/>
        <end position="409"/>
    </location>
</feature>
<proteinExistence type="inferred from homology"/>
<reference evidence="10 11" key="1">
    <citation type="journal article" date="2018" name="Nat. Ecol. Evol.">
        <title>Genomic signatures of mitonuclear coevolution across populations of Tigriopus californicus.</title>
        <authorList>
            <person name="Barreto F.S."/>
            <person name="Watson E.T."/>
            <person name="Lima T.G."/>
            <person name="Willett C.S."/>
            <person name="Edmands S."/>
            <person name="Li W."/>
            <person name="Burton R.S."/>
        </authorList>
    </citation>
    <scope>NUCLEOTIDE SEQUENCE [LARGE SCALE GENOMIC DNA]</scope>
    <source>
        <strain evidence="10 11">San Diego</strain>
    </source>
</reference>
<evidence type="ECO:0000313" key="11">
    <source>
        <dbReference type="Proteomes" id="UP000318571"/>
    </source>
</evidence>
<feature type="transmembrane region" description="Helical" evidence="9">
    <location>
        <begin position="681"/>
        <end position="703"/>
    </location>
</feature>
<dbReference type="OMA" id="HPHYENK"/>
<feature type="transmembrane region" description="Helical" evidence="9">
    <location>
        <begin position="461"/>
        <end position="478"/>
    </location>
</feature>
<keyword evidence="5 9" id="KW-0812">Transmembrane</keyword>
<evidence type="ECO:0000256" key="7">
    <source>
        <dbReference type="ARBA" id="ARBA00023136"/>
    </source>
</evidence>
<feature type="transmembrane region" description="Helical" evidence="9">
    <location>
        <begin position="217"/>
        <end position="240"/>
    </location>
</feature>